<organism evidence="6 7">
    <name type="scientific">Halovenus carboxidivorans</name>
    <dbReference type="NCBI Taxonomy" id="2692199"/>
    <lineage>
        <taxon>Archaea</taxon>
        <taxon>Methanobacteriati</taxon>
        <taxon>Methanobacteriota</taxon>
        <taxon>Stenosarchaea group</taxon>
        <taxon>Halobacteria</taxon>
        <taxon>Halobacteriales</taxon>
        <taxon>Haloarculaceae</taxon>
        <taxon>Halovenus</taxon>
    </lineage>
</organism>
<feature type="binding site" evidence="5">
    <location>
        <position position="96"/>
    </location>
    <ligand>
        <name>Zn(2+)</name>
        <dbReference type="ChEBI" id="CHEBI:29105"/>
    </ligand>
</feature>
<dbReference type="Proteomes" id="UP000466535">
    <property type="component" value="Unassembled WGS sequence"/>
</dbReference>
<dbReference type="GO" id="GO:0051604">
    <property type="term" value="P:protein maturation"/>
    <property type="evidence" value="ECO:0007669"/>
    <property type="project" value="InterPro"/>
</dbReference>
<protein>
    <recommendedName>
        <fullName evidence="5">Hydrogenase maturation factor HypA</fullName>
    </recommendedName>
</protein>
<evidence type="ECO:0000256" key="1">
    <source>
        <dbReference type="ARBA" id="ARBA00010748"/>
    </source>
</evidence>
<gene>
    <name evidence="5" type="primary">hypA</name>
    <name evidence="6" type="ORF">GRX03_13750</name>
</gene>
<comment type="caution">
    <text evidence="6">The sequence shown here is derived from an EMBL/GenBank/DDBJ whole genome shotgun (WGS) entry which is preliminary data.</text>
</comment>
<keyword evidence="4 5" id="KW-0862">Zinc</keyword>
<name>A0A6B0T3N0_9EURY</name>
<evidence type="ECO:0000256" key="3">
    <source>
        <dbReference type="ARBA" id="ARBA00022723"/>
    </source>
</evidence>
<keyword evidence="2 5" id="KW-0533">Nickel</keyword>
<feature type="binding site" evidence="5">
    <location>
        <position position="73"/>
    </location>
    <ligand>
        <name>Zn(2+)</name>
        <dbReference type="ChEBI" id="CHEBI:29105"/>
    </ligand>
</feature>
<feature type="binding site" evidence="5">
    <location>
        <position position="99"/>
    </location>
    <ligand>
        <name>Zn(2+)</name>
        <dbReference type="ChEBI" id="CHEBI:29105"/>
    </ligand>
</feature>
<keyword evidence="3 5" id="KW-0479">Metal-binding</keyword>
<comment type="function">
    <text evidence="5">Involved in the maturation of [NiFe] hydrogenases. Required for nickel insertion into the metal center of the hydrogenase.</text>
</comment>
<dbReference type="PIRSF" id="PIRSF004761">
    <property type="entry name" value="Hydrgn_mat_HypA"/>
    <property type="match status" value="1"/>
</dbReference>
<dbReference type="PROSITE" id="PS01249">
    <property type="entry name" value="HYPA"/>
    <property type="match status" value="1"/>
</dbReference>
<dbReference type="PANTHER" id="PTHR34535">
    <property type="entry name" value="HYDROGENASE MATURATION FACTOR HYPA"/>
    <property type="match status" value="1"/>
</dbReference>
<dbReference type="RefSeq" id="WP_159764781.1">
    <property type="nucleotide sequence ID" value="NZ_WUUT01000005.1"/>
</dbReference>
<dbReference type="OrthoDB" id="36835at2157"/>
<dbReference type="PANTHER" id="PTHR34535:SF3">
    <property type="entry name" value="HYDROGENASE MATURATION FACTOR HYPA"/>
    <property type="match status" value="1"/>
</dbReference>
<dbReference type="GO" id="GO:0016151">
    <property type="term" value="F:nickel cation binding"/>
    <property type="evidence" value="ECO:0007669"/>
    <property type="project" value="UniProtKB-UniRule"/>
</dbReference>
<dbReference type="GO" id="GO:0008270">
    <property type="term" value="F:zinc ion binding"/>
    <property type="evidence" value="ECO:0007669"/>
    <property type="project" value="UniProtKB-UniRule"/>
</dbReference>
<dbReference type="InterPro" id="IPR020538">
    <property type="entry name" value="Hydgase_Ni_incorp_HypA/HybF_CS"/>
</dbReference>
<evidence type="ECO:0000313" key="7">
    <source>
        <dbReference type="Proteomes" id="UP000466535"/>
    </source>
</evidence>
<reference evidence="6 7" key="1">
    <citation type="submission" date="2019-12" db="EMBL/GenBank/DDBJ databases">
        <title>Isolation and characterization of three novel carbon monoxide-oxidizing members of Halobacteria from salione crusts and soils.</title>
        <authorList>
            <person name="Myers M.R."/>
            <person name="King G.M."/>
        </authorList>
    </citation>
    <scope>NUCLEOTIDE SEQUENCE [LARGE SCALE GENOMIC DNA]</scope>
    <source>
        <strain evidence="6 7">WSH3</strain>
    </source>
</reference>
<dbReference type="InterPro" id="IPR000688">
    <property type="entry name" value="HypA/HybF"/>
</dbReference>
<dbReference type="Pfam" id="PF01155">
    <property type="entry name" value="HypA"/>
    <property type="match status" value="1"/>
</dbReference>
<comment type="similarity">
    <text evidence="1 5">Belongs to the HypA/HybF family.</text>
</comment>
<evidence type="ECO:0000256" key="5">
    <source>
        <dbReference type="HAMAP-Rule" id="MF_00213"/>
    </source>
</evidence>
<feature type="binding site" evidence="5">
    <location>
        <position position="78"/>
    </location>
    <ligand>
        <name>Zn(2+)</name>
        <dbReference type="ChEBI" id="CHEBI:29105"/>
    </ligand>
</feature>
<evidence type="ECO:0000256" key="2">
    <source>
        <dbReference type="ARBA" id="ARBA00022596"/>
    </source>
</evidence>
<feature type="binding site" evidence="5">
    <location>
        <position position="2"/>
    </location>
    <ligand>
        <name>Ni(2+)</name>
        <dbReference type="ChEBI" id="CHEBI:49786"/>
    </ligand>
</feature>
<keyword evidence="7" id="KW-1185">Reference proteome</keyword>
<evidence type="ECO:0000313" key="6">
    <source>
        <dbReference type="EMBL" id="MXR52664.1"/>
    </source>
</evidence>
<dbReference type="AlphaFoldDB" id="A0A6B0T3N0"/>
<accession>A0A6B0T3N0</accession>
<sequence length="131" mass="14107">MHELTLAQRLLDRALCVADEYDAAEIETLTVEVGTATHIAPRQLRFCLEAVAEGTKAAAATVEFERVRARGTCDCGWCGTLTTLSDAGQRAPSVRCPSCGERVSLTAGRECRLRSIEVPDPADSETISTHT</sequence>
<proteinExistence type="inferred from homology"/>
<dbReference type="Gene3D" id="3.30.2320.80">
    <property type="match status" value="1"/>
</dbReference>
<dbReference type="HAMAP" id="MF_00213">
    <property type="entry name" value="HypA_HybF"/>
    <property type="match status" value="1"/>
</dbReference>
<dbReference type="EMBL" id="WUUT01000005">
    <property type="protein sequence ID" value="MXR52664.1"/>
    <property type="molecule type" value="Genomic_DNA"/>
</dbReference>
<evidence type="ECO:0000256" key="4">
    <source>
        <dbReference type="ARBA" id="ARBA00022833"/>
    </source>
</evidence>